<dbReference type="KEGG" id="mmes:MMSR116_05865"/>
<name>A0A6B9FEL9_9HYPH</name>
<evidence type="ECO:0000313" key="2">
    <source>
        <dbReference type="Proteomes" id="UP000012488"/>
    </source>
</evidence>
<protein>
    <submittedName>
        <fullName evidence="1">Uncharacterized protein</fullName>
    </submittedName>
</protein>
<evidence type="ECO:0000313" key="1">
    <source>
        <dbReference type="EMBL" id="QGY01480.1"/>
    </source>
</evidence>
<dbReference type="EMBL" id="CP043538">
    <property type="protein sequence ID" value="QGY01480.1"/>
    <property type="molecule type" value="Genomic_DNA"/>
</dbReference>
<gene>
    <name evidence="1" type="ORF">MMSR116_05865</name>
</gene>
<dbReference type="Proteomes" id="UP000012488">
    <property type="component" value="Chromosome"/>
</dbReference>
<proteinExistence type="predicted"/>
<reference evidence="1 2" key="2">
    <citation type="journal article" date="2013" name="Genome Announc.">
        <title>Draft Genome Sequence of Methylobacterium mesophilicum Strain SR1.6/6, Isolated from Citrus sinensis.</title>
        <authorList>
            <person name="Marinho Almeida D."/>
            <person name="Dini-Andreote F."/>
            <person name="Camargo Neves A.A."/>
            <person name="Juca Ramos R.T."/>
            <person name="Andreote F.D."/>
            <person name="Carneiro A.R."/>
            <person name="Oliveira de Souza Lima A."/>
            <person name="Caracciolo Gomes de Sa P.H."/>
            <person name="Ribeiro Barbosa M.S."/>
            <person name="Araujo W.L."/>
            <person name="Silva A."/>
        </authorList>
    </citation>
    <scope>NUCLEOTIDE SEQUENCE [LARGE SCALE GENOMIC DNA]</scope>
    <source>
        <strain evidence="1 2">SR1.6/6</strain>
    </source>
</reference>
<dbReference type="OrthoDB" id="8253592at2"/>
<reference evidence="1 2" key="1">
    <citation type="journal article" date="2012" name="Genet. Mol. Biol.">
        <title>Analysis of 16S rRNA and mxaF genes revealing insights into Methylobacterium niche-specific plant association.</title>
        <authorList>
            <person name="Dourado M.N."/>
            <person name="Andreote F.D."/>
            <person name="Dini-Andreote F."/>
            <person name="Conti R."/>
            <person name="Araujo J.M."/>
            <person name="Araujo W.L."/>
        </authorList>
    </citation>
    <scope>NUCLEOTIDE SEQUENCE [LARGE SCALE GENOMIC DNA]</scope>
    <source>
        <strain evidence="1 2">SR1.6/6</strain>
    </source>
</reference>
<dbReference type="AlphaFoldDB" id="A0A6B9FEL9"/>
<organism evidence="1 2">
    <name type="scientific">Methylobacterium mesophilicum SR1.6/6</name>
    <dbReference type="NCBI Taxonomy" id="908290"/>
    <lineage>
        <taxon>Bacteria</taxon>
        <taxon>Pseudomonadati</taxon>
        <taxon>Pseudomonadota</taxon>
        <taxon>Alphaproteobacteria</taxon>
        <taxon>Hyphomicrobiales</taxon>
        <taxon>Methylobacteriaceae</taxon>
        <taxon>Methylobacterium</taxon>
    </lineage>
</organism>
<sequence>MAMPRLIPAFFAACCLTGCGTYVPELREWPNTGTENYNQAMIQAIVRSVRCELSNAVSDTINVDKSVSGLRRNKRAYADFLYGWGAEVLLTLTIVEKSAISPSAVGMPPSPADAVFTIAGGLTLSSQATRIEKMNFFYRVVDLYHEDGQTCDATHEQRNDSLLVQNDLKIATILDAKITAAALGNAETPAPGLGAKPLKNSERPYKGEKNVLQHQVTFQVVSSGNLTPAWKLVRATVNPVAPFLSASRDRTHDLIVTFGPLDPLRGDKALVPIAEQTHFSSQITAGIVNGFTSRNFLQ</sequence>
<accession>A0A6B9FEL9</accession>